<name>X0VA86_9ZZZZ</name>
<protein>
    <submittedName>
        <fullName evidence="1">Uncharacterized protein</fullName>
    </submittedName>
</protein>
<accession>X0VA86</accession>
<gene>
    <name evidence="1" type="ORF">S01H1_28477</name>
</gene>
<proteinExistence type="predicted"/>
<evidence type="ECO:0000313" key="1">
    <source>
        <dbReference type="EMBL" id="GAF97495.1"/>
    </source>
</evidence>
<dbReference type="PROSITE" id="PS51257">
    <property type="entry name" value="PROKAR_LIPOPROTEIN"/>
    <property type="match status" value="1"/>
</dbReference>
<comment type="caution">
    <text evidence="1">The sequence shown here is derived from an EMBL/GenBank/DDBJ whole genome shotgun (WGS) entry which is preliminary data.</text>
</comment>
<dbReference type="EMBL" id="BARS01017407">
    <property type="protein sequence ID" value="GAF97495.1"/>
    <property type="molecule type" value="Genomic_DNA"/>
</dbReference>
<organism evidence="1">
    <name type="scientific">marine sediment metagenome</name>
    <dbReference type="NCBI Taxonomy" id="412755"/>
    <lineage>
        <taxon>unclassified sequences</taxon>
        <taxon>metagenomes</taxon>
        <taxon>ecological metagenomes</taxon>
    </lineage>
</organism>
<dbReference type="AlphaFoldDB" id="X0VA86"/>
<sequence>MKSEEDRSIGKINYEKPTALDLGPTAPVVGQSCAPGGLIQFDDCATVGNSASEVCTSTGSSAGGNCNIGSSASNCSVGGTF</sequence>
<reference evidence="1" key="1">
    <citation type="journal article" date="2014" name="Front. Microbiol.">
        <title>High frequency of phylogenetically diverse reductive dehalogenase-homologous genes in deep subseafloor sedimentary metagenomes.</title>
        <authorList>
            <person name="Kawai M."/>
            <person name="Futagami T."/>
            <person name="Toyoda A."/>
            <person name="Takaki Y."/>
            <person name="Nishi S."/>
            <person name="Hori S."/>
            <person name="Arai W."/>
            <person name="Tsubouchi T."/>
            <person name="Morono Y."/>
            <person name="Uchiyama I."/>
            <person name="Ito T."/>
            <person name="Fujiyama A."/>
            <person name="Inagaki F."/>
            <person name="Takami H."/>
        </authorList>
    </citation>
    <scope>NUCLEOTIDE SEQUENCE</scope>
    <source>
        <strain evidence="1">Expedition CK06-06</strain>
    </source>
</reference>